<evidence type="ECO:0000313" key="3">
    <source>
        <dbReference type="Proteomes" id="UP000031599"/>
    </source>
</evidence>
<keyword evidence="1" id="KW-0732">Signal</keyword>
<name>A0A0C2A7R5_9BACT</name>
<feature type="chain" id="PRO_5002145820" evidence="1">
    <location>
        <begin position="21"/>
        <end position="379"/>
    </location>
</feature>
<comment type="caution">
    <text evidence="2">The sequence shown here is derived from an EMBL/GenBank/DDBJ whole genome shotgun (WGS) entry which is preliminary data.</text>
</comment>
<dbReference type="EMBL" id="JMCC02000001">
    <property type="protein sequence ID" value="KIG19663.1"/>
    <property type="molecule type" value="Genomic_DNA"/>
</dbReference>
<evidence type="ECO:0000256" key="1">
    <source>
        <dbReference type="SAM" id="SignalP"/>
    </source>
</evidence>
<dbReference type="AlphaFoldDB" id="A0A0C2A7R5"/>
<evidence type="ECO:0000313" key="2">
    <source>
        <dbReference type="EMBL" id="KIG19663.1"/>
    </source>
</evidence>
<dbReference type="Proteomes" id="UP000031599">
    <property type="component" value="Unassembled WGS sequence"/>
</dbReference>
<organism evidence="2 3">
    <name type="scientific">Enhygromyxa salina</name>
    <dbReference type="NCBI Taxonomy" id="215803"/>
    <lineage>
        <taxon>Bacteria</taxon>
        <taxon>Pseudomonadati</taxon>
        <taxon>Myxococcota</taxon>
        <taxon>Polyangia</taxon>
        <taxon>Nannocystales</taxon>
        <taxon>Nannocystaceae</taxon>
        <taxon>Enhygromyxa</taxon>
    </lineage>
</organism>
<reference evidence="2 3" key="1">
    <citation type="submission" date="2014-12" db="EMBL/GenBank/DDBJ databases">
        <title>Genome assembly of Enhygromyxa salina DSM 15201.</title>
        <authorList>
            <person name="Sharma G."/>
            <person name="Subramanian S."/>
        </authorList>
    </citation>
    <scope>NUCLEOTIDE SEQUENCE [LARGE SCALE GENOMIC DNA]</scope>
    <source>
        <strain evidence="2 3">DSM 15201</strain>
    </source>
</reference>
<dbReference type="RefSeq" id="WP_052546009.1">
    <property type="nucleotide sequence ID" value="NZ_JMCC02000001.1"/>
</dbReference>
<proteinExistence type="predicted"/>
<sequence>MVLGPTLAVLLALGPTSADAGARIAWEAPLECPTASSLERRVSAYLGRAMTSSPSATSIVVVGRVHASRGGFVLELTTAIDGVRDQQQLSHHDCASLLELAASLAAIAIDPLAITERRLISEPPIRVMEIQRPRPAAPPHAAPAPHELDELATLAELAQPTIAPSTNPAPIINPAPPAVLDPTESVTEFELYASEDTVDHGDEQPQPTRALVSAVGGLALNLFPNPAPQLRGGVGLQHGNHRVAFRALLDAGVTLAGQFRSANGSVGGDLLAWDIAVHPCGVPRWGIVELRACAAFGAGQIRARGVGVAEPLRRTHPWLWLAAEAGLAVELGRTVALVVDFGANFNVLRPNFSTAAPDASYLTPVVSGRAGLGVELRFF</sequence>
<feature type="signal peptide" evidence="1">
    <location>
        <begin position="1"/>
        <end position="20"/>
    </location>
</feature>
<gene>
    <name evidence="2" type="ORF">DB30_00172</name>
</gene>
<protein>
    <submittedName>
        <fullName evidence="2">Uncharacterized protein</fullName>
    </submittedName>
</protein>
<accession>A0A0C2A7R5</accession>